<name>A0A8C9NPT3_SERCA</name>
<dbReference type="Proteomes" id="UP000694409">
    <property type="component" value="Unassembled WGS sequence"/>
</dbReference>
<keyword evidence="2" id="KW-1185">Reference proteome</keyword>
<reference evidence="1" key="2">
    <citation type="submission" date="2025-09" db="UniProtKB">
        <authorList>
            <consortium name="Ensembl"/>
        </authorList>
    </citation>
    <scope>IDENTIFICATION</scope>
</reference>
<evidence type="ECO:0000313" key="1">
    <source>
        <dbReference type="Ensembl" id="ENSSCAP00000021411.1"/>
    </source>
</evidence>
<sequence>QTCMALEDVLPGSCCASQGCPTYPWGCVLQVCGVHCRAQCHRARLCLLQVLLHLHQAQLQVHPLAFLPFAFFIYLLQPLLQTLVWEQGSGGKYILSFQSVLFSRDFSPWEACQPASPYIESDIKSDIPTKYRFFHSQNLNFPSTSSSHL</sequence>
<reference evidence="1" key="1">
    <citation type="submission" date="2025-08" db="UniProtKB">
        <authorList>
            <consortium name="Ensembl"/>
        </authorList>
    </citation>
    <scope>IDENTIFICATION</scope>
</reference>
<dbReference type="AlphaFoldDB" id="A0A8C9NPT3"/>
<proteinExistence type="predicted"/>
<dbReference type="GeneTree" id="ENSGT00980000198949"/>
<dbReference type="Ensembl" id="ENSSCAT00000023879.1">
    <property type="protein sequence ID" value="ENSSCAP00000021411.1"/>
    <property type="gene ID" value="ENSSCAG00000015398.1"/>
</dbReference>
<accession>A0A8C9NPT3</accession>
<organism evidence="1 2">
    <name type="scientific">Serinus canaria</name>
    <name type="common">Island canary</name>
    <name type="synonym">Fringilla canaria</name>
    <dbReference type="NCBI Taxonomy" id="9135"/>
    <lineage>
        <taxon>Eukaryota</taxon>
        <taxon>Metazoa</taxon>
        <taxon>Chordata</taxon>
        <taxon>Craniata</taxon>
        <taxon>Vertebrata</taxon>
        <taxon>Euteleostomi</taxon>
        <taxon>Archelosauria</taxon>
        <taxon>Archosauria</taxon>
        <taxon>Dinosauria</taxon>
        <taxon>Saurischia</taxon>
        <taxon>Theropoda</taxon>
        <taxon>Coelurosauria</taxon>
        <taxon>Aves</taxon>
        <taxon>Neognathae</taxon>
        <taxon>Neoaves</taxon>
        <taxon>Telluraves</taxon>
        <taxon>Australaves</taxon>
        <taxon>Passeriformes</taxon>
        <taxon>Passeroidea</taxon>
        <taxon>Fringillidae</taxon>
        <taxon>Carduelinae</taxon>
        <taxon>Serinus</taxon>
    </lineage>
</organism>
<evidence type="ECO:0000313" key="2">
    <source>
        <dbReference type="Proteomes" id="UP000694409"/>
    </source>
</evidence>
<protein>
    <submittedName>
        <fullName evidence="1">Uncharacterized protein</fullName>
    </submittedName>
</protein>